<dbReference type="RefSeq" id="WP_009579532.1">
    <property type="nucleotide sequence ID" value="NZ_AMZN01000031.1"/>
</dbReference>
<proteinExistence type="predicted"/>
<protein>
    <recommendedName>
        <fullName evidence="3">STAS/SEC14 domain-containing protein</fullName>
    </recommendedName>
</protein>
<dbReference type="OrthoDB" id="1122883at2"/>
<accession>L8JSF3</accession>
<gene>
    <name evidence="1" type="ORF">C900_02145</name>
</gene>
<name>L8JSF3_9BACT</name>
<dbReference type="AlphaFoldDB" id="L8JSF3"/>
<dbReference type="eggNOG" id="ENOG5033934">
    <property type="taxonomic scope" value="Bacteria"/>
</dbReference>
<evidence type="ECO:0000313" key="1">
    <source>
        <dbReference type="EMBL" id="ELR71906.1"/>
    </source>
</evidence>
<sequence>MNPFIGCEFDPQTRIFYKYYSGAIYMEDLIASWEDIIEKGLIPPNTRKFILEYSNGFLVAGPEASTEIAAFYQKHHAIFGGSKVALIMQNPDQVIFPILVNQEQSHVQFKPFYTLEGALEWVNA</sequence>
<evidence type="ECO:0008006" key="3">
    <source>
        <dbReference type="Google" id="ProtNLM"/>
    </source>
</evidence>
<keyword evidence="2" id="KW-1185">Reference proteome</keyword>
<comment type="caution">
    <text evidence="1">The sequence shown here is derived from an EMBL/GenBank/DDBJ whole genome shotgun (WGS) entry which is preliminary data.</text>
</comment>
<organism evidence="1 2">
    <name type="scientific">Fulvivirga imtechensis AK7</name>
    <dbReference type="NCBI Taxonomy" id="1237149"/>
    <lineage>
        <taxon>Bacteria</taxon>
        <taxon>Pseudomonadati</taxon>
        <taxon>Bacteroidota</taxon>
        <taxon>Cytophagia</taxon>
        <taxon>Cytophagales</taxon>
        <taxon>Fulvivirgaceae</taxon>
        <taxon>Fulvivirga</taxon>
    </lineage>
</organism>
<evidence type="ECO:0000313" key="2">
    <source>
        <dbReference type="Proteomes" id="UP000011135"/>
    </source>
</evidence>
<dbReference type="Proteomes" id="UP000011135">
    <property type="component" value="Unassembled WGS sequence"/>
</dbReference>
<reference evidence="1 2" key="1">
    <citation type="submission" date="2012-12" db="EMBL/GenBank/DDBJ databases">
        <title>Genome assembly of Fulvivirga imtechensis AK7.</title>
        <authorList>
            <person name="Nupur N."/>
            <person name="Khatri I."/>
            <person name="Kumar R."/>
            <person name="Subramanian S."/>
            <person name="Pinnaka A."/>
        </authorList>
    </citation>
    <scope>NUCLEOTIDE SEQUENCE [LARGE SCALE GENOMIC DNA]</scope>
    <source>
        <strain evidence="1 2">AK7</strain>
    </source>
</reference>
<dbReference type="EMBL" id="AMZN01000031">
    <property type="protein sequence ID" value="ELR71906.1"/>
    <property type="molecule type" value="Genomic_DNA"/>
</dbReference>